<reference evidence="9 10" key="1">
    <citation type="submission" date="2023-04" db="EMBL/GenBank/DDBJ databases">
        <title>Klugiella caeni sp. nov. isolated from the sludge of biochemical tank.</title>
        <authorList>
            <person name="Geng K."/>
        </authorList>
    </citation>
    <scope>NUCLEOTIDE SEQUENCE [LARGE SCALE GENOMIC DNA]</scope>
    <source>
        <strain evidence="9 10">YN-L-19</strain>
    </source>
</reference>
<dbReference type="GO" id="GO:0005975">
    <property type="term" value="P:carbohydrate metabolic process"/>
    <property type="evidence" value="ECO:0007669"/>
    <property type="project" value="UniProtKB-UniRule"/>
</dbReference>
<accession>A0AAW6T723</accession>
<evidence type="ECO:0000256" key="2">
    <source>
        <dbReference type="ARBA" id="ARBA00002681"/>
    </source>
</evidence>
<keyword evidence="7 9" id="KW-0378">Hydrolase</keyword>
<dbReference type="InterPro" id="IPR039104">
    <property type="entry name" value="6PGL"/>
</dbReference>
<name>A0AAW6T723_9MICO</name>
<evidence type="ECO:0000256" key="3">
    <source>
        <dbReference type="ARBA" id="ARBA00004961"/>
    </source>
</evidence>
<dbReference type="Pfam" id="PF01182">
    <property type="entry name" value="Glucosamine_iso"/>
    <property type="match status" value="1"/>
</dbReference>
<dbReference type="NCBIfam" id="TIGR01198">
    <property type="entry name" value="pgl"/>
    <property type="match status" value="1"/>
</dbReference>
<dbReference type="EMBL" id="JASATX010000001">
    <property type="protein sequence ID" value="MDI2098134.1"/>
    <property type="molecule type" value="Genomic_DNA"/>
</dbReference>
<dbReference type="EC" id="3.1.1.31" evidence="5 7"/>
<comment type="catalytic activity">
    <reaction evidence="1 7">
        <text>6-phospho-D-glucono-1,5-lactone + H2O = 6-phospho-D-gluconate + H(+)</text>
        <dbReference type="Rhea" id="RHEA:12556"/>
        <dbReference type="ChEBI" id="CHEBI:15377"/>
        <dbReference type="ChEBI" id="CHEBI:15378"/>
        <dbReference type="ChEBI" id="CHEBI:57955"/>
        <dbReference type="ChEBI" id="CHEBI:58759"/>
        <dbReference type="EC" id="3.1.1.31"/>
    </reaction>
</comment>
<evidence type="ECO:0000313" key="9">
    <source>
        <dbReference type="EMBL" id="MDI2098134.1"/>
    </source>
</evidence>
<gene>
    <name evidence="7 9" type="primary">pgl</name>
    <name evidence="9" type="ORF">QF206_04035</name>
</gene>
<dbReference type="PANTHER" id="PTHR11054">
    <property type="entry name" value="6-PHOSPHOGLUCONOLACTONASE"/>
    <property type="match status" value="1"/>
</dbReference>
<organism evidence="9 10">
    <name type="scientific">Ruicaihuangia caeni</name>
    <dbReference type="NCBI Taxonomy" id="3042517"/>
    <lineage>
        <taxon>Bacteria</taxon>
        <taxon>Bacillati</taxon>
        <taxon>Actinomycetota</taxon>
        <taxon>Actinomycetes</taxon>
        <taxon>Micrococcales</taxon>
        <taxon>Microbacteriaceae</taxon>
        <taxon>Ruicaihuangia</taxon>
    </lineage>
</organism>
<sequence>MNDRRVVVLDDADALVAAVAARFVELLSEVLAGQEIAHVVLEGGRVHLRTLSAIAESPELEGIDWSRVHIWWGDERFVPHDDAERNAGKAQQLLLNRIDIPQSNVHAMPASDEIQSLDEAAERYAQELARFSTGDDPFPHFDITFLGVGPDGHTASLFPGKDEVLDKESTVLPVRNSPKPPPERITLTRRVLNASRRVIASLSGDDKAAVLGLALAGASYAEVPIAGVKGRLSTTFYVDEAAAAQVPEELIAPGAYWTASDAGEEPGPEDSAD</sequence>
<evidence type="ECO:0000256" key="6">
    <source>
        <dbReference type="ARBA" id="ARBA00020337"/>
    </source>
</evidence>
<comment type="caution">
    <text evidence="9">The sequence shown here is derived from an EMBL/GenBank/DDBJ whole genome shotgun (WGS) entry which is preliminary data.</text>
</comment>
<dbReference type="Proteomes" id="UP001321506">
    <property type="component" value="Unassembled WGS sequence"/>
</dbReference>
<dbReference type="AlphaFoldDB" id="A0AAW6T723"/>
<dbReference type="InterPro" id="IPR005900">
    <property type="entry name" value="6-phosphogluconolactonase_DevB"/>
</dbReference>
<comment type="function">
    <text evidence="2 7">Hydrolysis of 6-phosphogluconolactone to 6-phosphogluconate.</text>
</comment>
<dbReference type="PANTHER" id="PTHR11054:SF0">
    <property type="entry name" value="6-PHOSPHOGLUCONOLACTONASE"/>
    <property type="match status" value="1"/>
</dbReference>
<feature type="domain" description="Glucosamine/galactosamine-6-phosphate isomerase" evidence="8">
    <location>
        <begin position="11"/>
        <end position="231"/>
    </location>
</feature>
<evidence type="ECO:0000313" key="10">
    <source>
        <dbReference type="Proteomes" id="UP001321506"/>
    </source>
</evidence>
<comment type="pathway">
    <text evidence="3 7">Carbohydrate degradation; pentose phosphate pathway; D-ribulose 5-phosphate from D-glucose 6-phosphate (oxidative stage): step 2/3.</text>
</comment>
<dbReference type="SUPFAM" id="SSF100950">
    <property type="entry name" value="NagB/RpiA/CoA transferase-like"/>
    <property type="match status" value="1"/>
</dbReference>
<dbReference type="InterPro" id="IPR006148">
    <property type="entry name" value="Glc/Gal-6P_isomerase"/>
</dbReference>
<dbReference type="InterPro" id="IPR037171">
    <property type="entry name" value="NagB/RpiA_transferase-like"/>
</dbReference>
<evidence type="ECO:0000256" key="4">
    <source>
        <dbReference type="ARBA" id="ARBA00010662"/>
    </source>
</evidence>
<dbReference type="RefSeq" id="WP_281487892.1">
    <property type="nucleotide sequence ID" value="NZ_JASATX010000001.1"/>
</dbReference>
<dbReference type="GO" id="GO:0006098">
    <property type="term" value="P:pentose-phosphate shunt"/>
    <property type="evidence" value="ECO:0007669"/>
    <property type="project" value="InterPro"/>
</dbReference>
<evidence type="ECO:0000256" key="7">
    <source>
        <dbReference type="RuleBase" id="RU365095"/>
    </source>
</evidence>
<evidence type="ECO:0000256" key="1">
    <source>
        <dbReference type="ARBA" id="ARBA00000832"/>
    </source>
</evidence>
<evidence type="ECO:0000259" key="8">
    <source>
        <dbReference type="Pfam" id="PF01182"/>
    </source>
</evidence>
<dbReference type="GO" id="GO:0017057">
    <property type="term" value="F:6-phosphogluconolactonase activity"/>
    <property type="evidence" value="ECO:0007669"/>
    <property type="project" value="UniProtKB-UniRule"/>
</dbReference>
<keyword evidence="10" id="KW-1185">Reference proteome</keyword>
<evidence type="ECO:0000256" key="5">
    <source>
        <dbReference type="ARBA" id="ARBA00013198"/>
    </source>
</evidence>
<dbReference type="Gene3D" id="3.40.50.1360">
    <property type="match status" value="1"/>
</dbReference>
<proteinExistence type="inferred from homology"/>
<comment type="similarity">
    <text evidence="4 7">Belongs to the glucosamine/galactosamine-6-phosphate isomerase family. 6-phosphogluconolactonase subfamily.</text>
</comment>
<protein>
    <recommendedName>
        <fullName evidence="6 7">6-phosphogluconolactonase</fullName>
        <shortName evidence="7">6PGL</shortName>
        <ecNumber evidence="5 7">3.1.1.31</ecNumber>
    </recommendedName>
</protein>
<dbReference type="CDD" id="cd01400">
    <property type="entry name" value="6PGL"/>
    <property type="match status" value="1"/>
</dbReference>